<name>A0A0U1WPE6_KARMI</name>
<evidence type="ECO:0000256" key="3">
    <source>
        <dbReference type="SAM" id="MobiDB-lite"/>
    </source>
</evidence>
<sequence>NPHAYIARTTPANVDDFEIEFLIARGKGFVMADDLRPYLPDHFLPIEASFTPIERVSFSFETSRDNKTETLIFEIRTFGTVDPDIFLQDAAFILECTFRRLRERKPTPTATHEIAKRGEESDERSVKPELDKDEESSTPLAEGHLPQLDEISLRDLKLSVRARNSLVGAGFRTVGDVARLATVENLLNLKGLGKVSALEIETKMLELFQFQFSSQRRSA</sequence>
<reference evidence="5" key="1">
    <citation type="journal article" date="2016" name="Plant Mol. Biol.">
        <title>Diversity of transcripts and transcript processing forms in plastids of the dinoflagellate alga Karenia mikimotoi.</title>
        <authorList>
            <person name="Dorrell R.G."/>
            <person name="Hinksman G.A."/>
            <person name="Howe C.J."/>
        </authorList>
    </citation>
    <scope>NUCLEOTIDE SEQUENCE</scope>
    <source>
        <strain evidence="5">RCC1513</strain>
    </source>
</reference>
<dbReference type="EC" id="2.7.7.6" evidence="5"/>
<geneLocation type="chloroplast" evidence="5"/>
<feature type="region of interest" description="Disordered" evidence="3">
    <location>
        <begin position="105"/>
        <end position="144"/>
    </location>
</feature>
<organism evidence="5">
    <name type="scientific">Karenia mikimotoi</name>
    <name type="common">Red tide dinoflagellate</name>
    <name type="synonym">Gymnodinium mikimotoi</name>
    <dbReference type="NCBI Taxonomy" id="225107"/>
    <lineage>
        <taxon>Eukaryota</taxon>
        <taxon>Sar</taxon>
        <taxon>Alveolata</taxon>
        <taxon>Dinophyceae</taxon>
        <taxon>Gymnodiniales</taxon>
        <taxon>Kareniaceae</taxon>
        <taxon>Karenia</taxon>
    </lineage>
</organism>
<dbReference type="SUPFAM" id="SSF55257">
    <property type="entry name" value="RBP11-like subunits of RNA polymerase"/>
    <property type="match status" value="1"/>
</dbReference>
<proteinExistence type="predicted"/>
<dbReference type="GO" id="GO:0046983">
    <property type="term" value="F:protein dimerization activity"/>
    <property type="evidence" value="ECO:0007669"/>
    <property type="project" value="InterPro"/>
</dbReference>
<dbReference type="GO" id="GO:0006351">
    <property type="term" value="P:DNA-templated transcription"/>
    <property type="evidence" value="ECO:0007669"/>
    <property type="project" value="InterPro"/>
</dbReference>
<protein>
    <submittedName>
        <fullName evidence="5">RNA polymerase alpha subunit</fullName>
        <ecNumber evidence="5">2.7.7.6</ecNumber>
    </submittedName>
</protein>
<keyword evidence="2" id="KW-0804">Transcription</keyword>
<dbReference type="InterPro" id="IPR036603">
    <property type="entry name" value="RBP11-like"/>
</dbReference>
<keyword evidence="1" id="KW-0240">DNA-directed RNA polymerase</keyword>
<dbReference type="GO" id="GO:0003677">
    <property type="term" value="F:DNA binding"/>
    <property type="evidence" value="ECO:0007669"/>
    <property type="project" value="InterPro"/>
</dbReference>
<feature type="compositionally biased region" description="Basic and acidic residues" evidence="3">
    <location>
        <begin position="113"/>
        <end position="130"/>
    </location>
</feature>
<dbReference type="AlphaFoldDB" id="A0A0U1WPE6"/>
<keyword evidence="5" id="KW-0150">Chloroplast</keyword>
<evidence type="ECO:0000313" key="5">
    <source>
        <dbReference type="EMBL" id="AIG99652.1"/>
    </source>
</evidence>
<keyword evidence="5" id="KW-0808">Transferase</keyword>
<dbReference type="EMBL" id="KM065725">
    <property type="protein sequence ID" value="AIG99652.1"/>
    <property type="molecule type" value="Transcribed_RNA"/>
</dbReference>
<dbReference type="Gene3D" id="3.30.1360.10">
    <property type="entry name" value="RNA polymerase, RBP11-like subunit"/>
    <property type="match status" value="1"/>
</dbReference>
<keyword evidence="5" id="KW-0934">Plastid</keyword>
<accession>A0A0U1WPE6</accession>
<gene>
    <name evidence="5" type="primary">rpoA</name>
</gene>
<feature type="non-terminal residue" evidence="5">
    <location>
        <position position="1"/>
    </location>
</feature>
<dbReference type="InterPro" id="IPR011260">
    <property type="entry name" value="RNAP_asu_C"/>
</dbReference>
<evidence type="ECO:0000256" key="2">
    <source>
        <dbReference type="ARBA" id="ARBA00023163"/>
    </source>
</evidence>
<dbReference type="GO" id="GO:0003899">
    <property type="term" value="F:DNA-directed RNA polymerase activity"/>
    <property type="evidence" value="ECO:0007669"/>
    <property type="project" value="UniProtKB-EC"/>
</dbReference>
<feature type="domain" description="RNA polymerase alpha subunit C-terminal" evidence="4">
    <location>
        <begin position="147"/>
        <end position="204"/>
    </location>
</feature>
<keyword evidence="5" id="KW-0548">Nucleotidyltransferase</keyword>
<dbReference type="Pfam" id="PF03118">
    <property type="entry name" value="RNA_pol_A_CTD"/>
    <property type="match status" value="1"/>
</dbReference>
<dbReference type="SUPFAM" id="SSF47789">
    <property type="entry name" value="C-terminal domain of RNA polymerase alpha subunit"/>
    <property type="match status" value="1"/>
</dbReference>
<dbReference type="Gene3D" id="1.10.150.20">
    <property type="entry name" value="5' to 3' exonuclease, C-terminal subdomain"/>
    <property type="match status" value="1"/>
</dbReference>
<dbReference type="GO" id="GO:0000428">
    <property type="term" value="C:DNA-directed RNA polymerase complex"/>
    <property type="evidence" value="ECO:0007669"/>
    <property type="project" value="UniProtKB-KW"/>
</dbReference>
<evidence type="ECO:0000259" key="4">
    <source>
        <dbReference type="Pfam" id="PF03118"/>
    </source>
</evidence>
<evidence type="ECO:0000256" key="1">
    <source>
        <dbReference type="ARBA" id="ARBA00022478"/>
    </source>
</evidence>